<evidence type="ECO:0000313" key="6">
    <source>
        <dbReference type="EMBL" id="MBB5326552.1"/>
    </source>
</evidence>
<dbReference type="InterPro" id="IPR027417">
    <property type="entry name" value="P-loop_NTPase"/>
</dbReference>
<evidence type="ECO:0000313" key="7">
    <source>
        <dbReference type="Proteomes" id="UP000535182"/>
    </source>
</evidence>
<dbReference type="Proteomes" id="UP000535182">
    <property type="component" value="Unassembled WGS sequence"/>
</dbReference>
<proteinExistence type="inferred from homology"/>
<dbReference type="InterPro" id="IPR050764">
    <property type="entry name" value="CbbQ/NirQ/NorQ/GpvN"/>
</dbReference>
<accession>A0A9X0Q9Z5</accession>
<dbReference type="Pfam" id="PF17863">
    <property type="entry name" value="AAA_lid_2"/>
    <property type="match status" value="1"/>
</dbReference>
<dbReference type="GO" id="GO:0005524">
    <property type="term" value="F:ATP binding"/>
    <property type="evidence" value="ECO:0007669"/>
    <property type="project" value="UniProtKB-KW"/>
</dbReference>
<dbReference type="Gene3D" id="1.10.8.80">
    <property type="entry name" value="Magnesium chelatase subunit I, C-Terminal domain"/>
    <property type="match status" value="1"/>
</dbReference>
<evidence type="ECO:0000256" key="3">
    <source>
        <dbReference type="ARBA" id="ARBA00061607"/>
    </source>
</evidence>
<keyword evidence="1" id="KW-0547">Nucleotide-binding</keyword>
<organism evidence="6 7">
    <name type="scientific">Tunturiibacter gelidiferens</name>
    <dbReference type="NCBI Taxonomy" id="3069689"/>
    <lineage>
        <taxon>Bacteria</taxon>
        <taxon>Pseudomonadati</taxon>
        <taxon>Acidobacteriota</taxon>
        <taxon>Terriglobia</taxon>
        <taxon>Terriglobales</taxon>
        <taxon>Acidobacteriaceae</taxon>
        <taxon>Tunturiibacter</taxon>
    </lineage>
</organism>
<comment type="caution">
    <text evidence="6">The sequence shown here is derived from an EMBL/GenBank/DDBJ whole genome shotgun (WGS) entry which is preliminary data.</text>
</comment>
<sequence length="375" mass="41664">MGLGISFLKYRKVLQGNGVILPHPSPSQESKYHGSTLLDIATEVGGESVATLDSILDLQRRVERTVLGQQAMIERLLIGLLANGNLLVEGLPGLAKMRAIKKLSKFLDAGLSRIQFTPDLLPSDITGSEIYFTTADKGEFQFQPGPVFNNLVLADEINRAPAKVQAALLEAMEERQVTVAGKTHTLPKLFLVMATQNPIEQEGTYPLPEAQLDRFLMHVYVDYPEDKSERDIMLLVRGEEAETADTSKNATAQEPPVSQDVIFTARNEIHAVHMAEAVEQYIVALIEATRYPERYDKDLRKWIQIGASPRGTIGLDKCSRAYAWLKGRDYVRPDDVQAVVHDVLRHRILLSYDAQAEGIKPDQVIKKVVELVAVA</sequence>
<dbReference type="PIRSF" id="PIRSF002849">
    <property type="entry name" value="AAA_ATPase_chaperone_MoxR_prd"/>
    <property type="match status" value="1"/>
</dbReference>
<gene>
    <name evidence="6" type="ORF">HDF14_000146</name>
</gene>
<dbReference type="Pfam" id="PF07726">
    <property type="entry name" value="AAA_3"/>
    <property type="match status" value="1"/>
</dbReference>
<evidence type="ECO:0000259" key="4">
    <source>
        <dbReference type="Pfam" id="PF07726"/>
    </source>
</evidence>
<dbReference type="EC" id="3.6.3.-" evidence="6"/>
<dbReference type="FunFam" id="3.40.50.300:FF:000640">
    <property type="entry name" value="MoxR family ATPase"/>
    <property type="match status" value="1"/>
</dbReference>
<dbReference type="InterPro" id="IPR041628">
    <property type="entry name" value="ChlI/MoxR_AAA_lid"/>
</dbReference>
<dbReference type="PANTHER" id="PTHR42759">
    <property type="entry name" value="MOXR FAMILY PROTEIN"/>
    <property type="match status" value="1"/>
</dbReference>
<evidence type="ECO:0000259" key="5">
    <source>
        <dbReference type="Pfam" id="PF17863"/>
    </source>
</evidence>
<keyword evidence="7" id="KW-1185">Reference proteome</keyword>
<name>A0A9X0Q9Z5_9BACT</name>
<dbReference type="GO" id="GO:0016887">
    <property type="term" value="F:ATP hydrolysis activity"/>
    <property type="evidence" value="ECO:0007669"/>
    <property type="project" value="InterPro"/>
</dbReference>
<keyword evidence="2" id="KW-0067">ATP-binding</keyword>
<dbReference type="AlphaFoldDB" id="A0A9X0Q9Z5"/>
<feature type="domain" description="ChlI/MoxR AAA lid" evidence="5">
    <location>
        <begin position="303"/>
        <end position="367"/>
    </location>
</feature>
<keyword evidence="6" id="KW-0378">Hydrolase</keyword>
<feature type="domain" description="ATPase AAA-3" evidence="4">
    <location>
        <begin position="86"/>
        <end position="217"/>
    </location>
</feature>
<protein>
    <submittedName>
        <fullName evidence="6">MoxR-like ATPase</fullName>
        <ecNumber evidence="6">3.6.3.-</ecNumber>
    </submittedName>
</protein>
<evidence type="ECO:0000256" key="1">
    <source>
        <dbReference type="ARBA" id="ARBA00022741"/>
    </source>
</evidence>
<evidence type="ECO:0000256" key="2">
    <source>
        <dbReference type="ARBA" id="ARBA00022840"/>
    </source>
</evidence>
<dbReference type="PANTHER" id="PTHR42759:SF1">
    <property type="entry name" value="MAGNESIUM-CHELATASE SUBUNIT CHLD"/>
    <property type="match status" value="1"/>
</dbReference>
<dbReference type="EMBL" id="JACHEB010000001">
    <property type="protein sequence ID" value="MBB5326552.1"/>
    <property type="molecule type" value="Genomic_DNA"/>
</dbReference>
<reference evidence="6 7" key="1">
    <citation type="submission" date="2020-08" db="EMBL/GenBank/DDBJ databases">
        <title>Genomic Encyclopedia of Type Strains, Phase IV (KMG-V): Genome sequencing to study the core and pangenomes of soil and plant-associated prokaryotes.</title>
        <authorList>
            <person name="Whitman W."/>
        </authorList>
    </citation>
    <scope>NUCLEOTIDE SEQUENCE [LARGE SCALE GENOMIC DNA]</scope>
    <source>
        <strain evidence="6 7">X5P2</strain>
    </source>
</reference>
<dbReference type="InterPro" id="IPR011703">
    <property type="entry name" value="ATPase_AAA-3"/>
</dbReference>
<dbReference type="SUPFAM" id="SSF52540">
    <property type="entry name" value="P-loop containing nucleoside triphosphate hydrolases"/>
    <property type="match status" value="1"/>
</dbReference>
<comment type="similarity">
    <text evidence="3">Belongs to the MoxR family.</text>
</comment>
<dbReference type="Gene3D" id="3.40.50.300">
    <property type="entry name" value="P-loop containing nucleotide triphosphate hydrolases"/>
    <property type="match status" value="1"/>
</dbReference>